<evidence type="ECO:0000313" key="2">
    <source>
        <dbReference type="Proteomes" id="UP000828390"/>
    </source>
</evidence>
<name>A0A9D4GLG2_DREPO</name>
<reference evidence="1" key="2">
    <citation type="submission" date="2020-11" db="EMBL/GenBank/DDBJ databases">
        <authorList>
            <person name="McCartney M.A."/>
            <person name="Auch B."/>
            <person name="Kono T."/>
            <person name="Mallez S."/>
            <person name="Becker A."/>
            <person name="Gohl D.M."/>
            <person name="Silverstein K.A.T."/>
            <person name="Koren S."/>
            <person name="Bechman K.B."/>
            <person name="Herman A."/>
            <person name="Abrahante J.E."/>
            <person name="Garbe J."/>
        </authorList>
    </citation>
    <scope>NUCLEOTIDE SEQUENCE</scope>
    <source>
        <strain evidence="1">Duluth1</strain>
        <tissue evidence="1">Whole animal</tissue>
    </source>
</reference>
<dbReference type="AlphaFoldDB" id="A0A9D4GLG2"/>
<reference evidence="1" key="1">
    <citation type="journal article" date="2019" name="bioRxiv">
        <title>The Genome of the Zebra Mussel, Dreissena polymorpha: A Resource for Invasive Species Research.</title>
        <authorList>
            <person name="McCartney M.A."/>
            <person name="Auch B."/>
            <person name="Kono T."/>
            <person name="Mallez S."/>
            <person name="Zhang Y."/>
            <person name="Obille A."/>
            <person name="Becker A."/>
            <person name="Abrahante J.E."/>
            <person name="Garbe J."/>
            <person name="Badalamenti J.P."/>
            <person name="Herman A."/>
            <person name="Mangelson H."/>
            <person name="Liachko I."/>
            <person name="Sullivan S."/>
            <person name="Sone E.D."/>
            <person name="Koren S."/>
            <person name="Silverstein K.A.T."/>
            <person name="Beckman K.B."/>
            <person name="Gohl D.M."/>
        </authorList>
    </citation>
    <scope>NUCLEOTIDE SEQUENCE</scope>
    <source>
        <strain evidence="1">Duluth1</strain>
        <tissue evidence="1">Whole animal</tissue>
    </source>
</reference>
<dbReference type="Proteomes" id="UP000828390">
    <property type="component" value="Unassembled WGS sequence"/>
</dbReference>
<gene>
    <name evidence="1" type="ORF">DPMN_121325</name>
</gene>
<dbReference type="EMBL" id="JAIWYP010000005">
    <property type="protein sequence ID" value="KAH3819586.1"/>
    <property type="molecule type" value="Genomic_DNA"/>
</dbReference>
<sequence length="91" mass="9882">MAPGEPGRAGLSVPVTDFAGEIATVTARLPQTVDSIVRVCHTKCNCATRQAIVQACNTLQAFVLYKVCLNLMPKVSTEPCPRKMPQQSERH</sequence>
<keyword evidence="2" id="KW-1185">Reference proteome</keyword>
<accession>A0A9D4GLG2</accession>
<proteinExistence type="predicted"/>
<protein>
    <submittedName>
        <fullName evidence="1">Uncharacterized protein</fullName>
    </submittedName>
</protein>
<evidence type="ECO:0000313" key="1">
    <source>
        <dbReference type="EMBL" id="KAH3819586.1"/>
    </source>
</evidence>
<organism evidence="1 2">
    <name type="scientific">Dreissena polymorpha</name>
    <name type="common">Zebra mussel</name>
    <name type="synonym">Mytilus polymorpha</name>
    <dbReference type="NCBI Taxonomy" id="45954"/>
    <lineage>
        <taxon>Eukaryota</taxon>
        <taxon>Metazoa</taxon>
        <taxon>Spiralia</taxon>
        <taxon>Lophotrochozoa</taxon>
        <taxon>Mollusca</taxon>
        <taxon>Bivalvia</taxon>
        <taxon>Autobranchia</taxon>
        <taxon>Heteroconchia</taxon>
        <taxon>Euheterodonta</taxon>
        <taxon>Imparidentia</taxon>
        <taxon>Neoheterodontei</taxon>
        <taxon>Myida</taxon>
        <taxon>Dreissenoidea</taxon>
        <taxon>Dreissenidae</taxon>
        <taxon>Dreissena</taxon>
    </lineage>
</organism>
<comment type="caution">
    <text evidence="1">The sequence shown here is derived from an EMBL/GenBank/DDBJ whole genome shotgun (WGS) entry which is preliminary data.</text>
</comment>